<feature type="transmembrane region" description="Helical" evidence="8">
    <location>
        <begin position="168"/>
        <end position="189"/>
    </location>
</feature>
<comment type="subcellular location">
    <subcellularLocation>
        <location evidence="1">Cell membrane</location>
        <topology evidence="1">Multi-pass membrane protein</topology>
    </subcellularLocation>
</comment>
<protein>
    <submittedName>
        <fullName evidence="9">AEC family transporter</fullName>
    </submittedName>
</protein>
<evidence type="ECO:0000256" key="5">
    <source>
        <dbReference type="ARBA" id="ARBA00022692"/>
    </source>
</evidence>
<dbReference type="InterPro" id="IPR038770">
    <property type="entry name" value="Na+/solute_symporter_sf"/>
</dbReference>
<feature type="transmembrane region" description="Helical" evidence="8">
    <location>
        <begin position="286"/>
        <end position="310"/>
    </location>
</feature>
<evidence type="ECO:0000256" key="7">
    <source>
        <dbReference type="ARBA" id="ARBA00023136"/>
    </source>
</evidence>
<keyword evidence="4" id="KW-1003">Cell membrane</keyword>
<gene>
    <name evidence="9" type="ORF">LKD32_11685</name>
</gene>
<dbReference type="PANTHER" id="PTHR36838:SF1">
    <property type="entry name" value="SLR1864 PROTEIN"/>
    <property type="match status" value="1"/>
</dbReference>
<dbReference type="RefSeq" id="WP_177977183.1">
    <property type="nucleotide sequence ID" value="NZ_JAJEPU010000039.1"/>
</dbReference>
<evidence type="ECO:0000256" key="4">
    <source>
        <dbReference type="ARBA" id="ARBA00022475"/>
    </source>
</evidence>
<keyword evidence="3" id="KW-0813">Transport</keyword>
<feature type="transmembrane region" description="Helical" evidence="8">
    <location>
        <begin position="226"/>
        <end position="248"/>
    </location>
</feature>
<dbReference type="GO" id="GO:0055085">
    <property type="term" value="P:transmembrane transport"/>
    <property type="evidence" value="ECO:0007669"/>
    <property type="project" value="InterPro"/>
</dbReference>
<evidence type="ECO:0000256" key="6">
    <source>
        <dbReference type="ARBA" id="ARBA00022989"/>
    </source>
</evidence>
<evidence type="ECO:0000256" key="3">
    <source>
        <dbReference type="ARBA" id="ARBA00022448"/>
    </source>
</evidence>
<dbReference type="EMBL" id="JAJEPU010000039">
    <property type="protein sequence ID" value="MCC2165524.1"/>
    <property type="molecule type" value="Genomic_DNA"/>
</dbReference>
<accession>A0AAE3APR8</accession>
<proteinExistence type="inferred from homology"/>
<dbReference type="Proteomes" id="UP001198962">
    <property type="component" value="Unassembled WGS sequence"/>
</dbReference>
<organism evidence="9 10">
    <name type="scientific">Brotaphodocola catenula</name>
    <dbReference type="NCBI Taxonomy" id="2885361"/>
    <lineage>
        <taxon>Bacteria</taxon>
        <taxon>Bacillati</taxon>
        <taxon>Bacillota</taxon>
        <taxon>Clostridia</taxon>
        <taxon>Lachnospirales</taxon>
        <taxon>Lachnospiraceae</taxon>
        <taxon>Brotaphodocola</taxon>
    </lineage>
</organism>
<feature type="transmembrane region" description="Helical" evidence="8">
    <location>
        <begin position="68"/>
        <end position="88"/>
    </location>
</feature>
<comment type="similarity">
    <text evidence="2">Belongs to the auxin efflux carrier (TC 2.A.69) family.</text>
</comment>
<feature type="transmembrane region" description="Helical" evidence="8">
    <location>
        <begin position="100"/>
        <end position="123"/>
    </location>
</feature>
<feature type="transmembrane region" description="Helical" evidence="8">
    <location>
        <begin position="254"/>
        <end position="274"/>
    </location>
</feature>
<dbReference type="InterPro" id="IPR004776">
    <property type="entry name" value="Mem_transp_PIN-like"/>
</dbReference>
<evidence type="ECO:0000256" key="1">
    <source>
        <dbReference type="ARBA" id="ARBA00004651"/>
    </source>
</evidence>
<evidence type="ECO:0000313" key="9">
    <source>
        <dbReference type="EMBL" id="MCC2165524.1"/>
    </source>
</evidence>
<keyword evidence="5 8" id="KW-0812">Transmembrane</keyword>
<keyword evidence="7 8" id="KW-0472">Membrane</keyword>
<feature type="transmembrane region" description="Helical" evidence="8">
    <location>
        <begin position="195"/>
        <end position="214"/>
    </location>
</feature>
<feature type="transmembrane region" description="Helical" evidence="8">
    <location>
        <begin position="6"/>
        <end position="25"/>
    </location>
</feature>
<sequence>MDTFGIVVEQIGLFVVYILAGVALVKTKVFCAETLEVLAKYVLKLGLPVLIFINTVNGVQRETLFSSAEVIALTAVLYAFFFLESLFLAKVFRLKGNTALVYRAISMFGNIGFMGIPIISSIYPQSGMLYISLVTIVDQSVLWTLGVKLTTPEGAEGGFKLKKMINPATTAIALALVFIIARIPVPGVINTGLQKIGGTATPLAMIYLGGVFACMDIRRYAFRPELYGIVLVKMLVAPILVYLVLGFVPISADLRMTIALLTALPAMASAVMMAKASGSEGDYAMGGIFVTTIGSIVTLPIVCWLLQHFFTV</sequence>
<dbReference type="Gene3D" id="1.20.1530.20">
    <property type="match status" value="1"/>
</dbReference>
<dbReference type="GO" id="GO:0005886">
    <property type="term" value="C:plasma membrane"/>
    <property type="evidence" value="ECO:0007669"/>
    <property type="project" value="UniProtKB-SubCell"/>
</dbReference>
<name>A0AAE3APR8_9FIRM</name>
<dbReference type="Pfam" id="PF03547">
    <property type="entry name" value="Mem_trans"/>
    <property type="match status" value="2"/>
</dbReference>
<keyword evidence="6 8" id="KW-1133">Transmembrane helix</keyword>
<evidence type="ECO:0000256" key="2">
    <source>
        <dbReference type="ARBA" id="ARBA00010145"/>
    </source>
</evidence>
<comment type="caution">
    <text evidence="9">The sequence shown here is derived from an EMBL/GenBank/DDBJ whole genome shotgun (WGS) entry which is preliminary data.</text>
</comment>
<evidence type="ECO:0000256" key="8">
    <source>
        <dbReference type="SAM" id="Phobius"/>
    </source>
</evidence>
<evidence type="ECO:0000313" key="10">
    <source>
        <dbReference type="Proteomes" id="UP001198962"/>
    </source>
</evidence>
<reference evidence="9" key="1">
    <citation type="submission" date="2021-10" db="EMBL/GenBank/DDBJ databases">
        <title>Anaerobic single-cell dispensing facilitates the cultivation of human gut bacteria.</title>
        <authorList>
            <person name="Afrizal A."/>
        </authorList>
    </citation>
    <scope>NUCLEOTIDE SEQUENCE</scope>
    <source>
        <strain evidence="9">CLA-AA-H274</strain>
    </source>
</reference>
<feature type="transmembrane region" description="Helical" evidence="8">
    <location>
        <begin position="37"/>
        <end position="56"/>
    </location>
</feature>
<keyword evidence="10" id="KW-1185">Reference proteome</keyword>
<dbReference type="AlphaFoldDB" id="A0AAE3APR8"/>
<dbReference type="PANTHER" id="PTHR36838">
    <property type="entry name" value="AUXIN EFFLUX CARRIER FAMILY PROTEIN"/>
    <property type="match status" value="1"/>
</dbReference>